<name>A0A9P6BA09_9AGAM</name>
<dbReference type="EMBL" id="MU128912">
    <property type="protein sequence ID" value="KAF9520262.1"/>
    <property type="molecule type" value="Genomic_DNA"/>
</dbReference>
<feature type="compositionally biased region" description="Polar residues" evidence="1">
    <location>
        <begin position="10"/>
        <end position="19"/>
    </location>
</feature>
<dbReference type="AlphaFoldDB" id="A0A9P6BA09"/>
<gene>
    <name evidence="2" type="ORF">BS47DRAFT_1357493</name>
</gene>
<organism evidence="2 3">
    <name type="scientific">Hydnum rufescens UP504</name>
    <dbReference type="NCBI Taxonomy" id="1448309"/>
    <lineage>
        <taxon>Eukaryota</taxon>
        <taxon>Fungi</taxon>
        <taxon>Dikarya</taxon>
        <taxon>Basidiomycota</taxon>
        <taxon>Agaricomycotina</taxon>
        <taxon>Agaricomycetes</taxon>
        <taxon>Cantharellales</taxon>
        <taxon>Hydnaceae</taxon>
        <taxon>Hydnum</taxon>
    </lineage>
</organism>
<protein>
    <submittedName>
        <fullName evidence="2">Uncharacterized protein</fullName>
    </submittedName>
</protein>
<proteinExistence type="predicted"/>
<sequence length="363" mass="40444">MYDEAYTAPHTHQSRSPSRNPHAKKAQTAKAKYGTTHPLWWDSSPCENPSNEDADKPPVWQSHPSTTCPPLNMMINETMYHTPTKAGVPSLCETHLVKIWTSPQYGTATQALHAHPPNMAIDKIMYNTPTKVGFPSMHETPPNKNTAKDEIWYHTPTVAGHMIVSSVISELRNWEEPEGGGGSGSKGLVQSVGLWPFRIARQCVVHNLQGSTKLQWRSFPLGLSKDEREKKEKRGGKSYDSACEFAKWPKGLQTPLTQPPVPLAMKGCSLVSPGSTTYNTHHNPVVPWVKSNLYMVGHQSLHSNPVGWILISVPTPFGDKFKIPSTSLWSRPTQGGGCTMLSLCFLHEQWLCGSHRRDWELKV</sequence>
<evidence type="ECO:0000256" key="1">
    <source>
        <dbReference type="SAM" id="MobiDB-lite"/>
    </source>
</evidence>
<dbReference type="Proteomes" id="UP000886523">
    <property type="component" value="Unassembled WGS sequence"/>
</dbReference>
<evidence type="ECO:0000313" key="2">
    <source>
        <dbReference type="EMBL" id="KAF9520262.1"/>
    </source>
</evidence>
<feature type="region of interest" description="Disordered" evidence="1">
    <location>
        <begin position="1"/>
        <end position="37"/>
    </location>
</feature>
<evidence type="ECO:0000313" key="3">
    <source>
        <dbReference type="Proteomes" id="UP000886523"/>
    </source>
</evidence>
<accession>A0A9P6BA09</accession>
<keyword evidence="3" id="KW-1185">Reference proteome</keyword>
<comment type="caution">
    <text evidence="2">The sequence shown here is derived from an EMBL/GenBank/DDBJ whole genome shotgun (WGS) entry which is preliminary data.</text>
</comment>
<reference evidence="2" key="1">
    <citation type="journal article" date="2020" name="Nat. Commun.">
        <title>Large-scale genome sequencing of mycorrhizal fungi provides insights into the early evolution of symbiotic traits.</title>
        <authorList>
            <person name="Miyauchi S."/>
            <person name="Kiss E."/>
            <person name="Kuo A."/>
            <person name="Drula E."/>
            <person name="Kohler A."/>
            <person name="Sanchez-Garcia M."/>
            <person name="Morin E."/>
            <person name="Andreopoulos B."/>
            <person name="Barry K.W."/>
            <person name="Bonito G."/>
            <person name="Buee M."/>
            <person name="Carver A."/>
            <person name="Chen C."/>
            <person name="Cichocki N."/>
            <person name="Clum A."/>
            <person name="Culley D."/>
            <person name="Crous P.W."/>
            <person name="Fauchery L."/>
            <person name="Girlanda M."/>
            <person name="Hayes R.D."/>
            <person name="Keri Z."/>
            <person name="LaButti K."/>
            <person name="Lipzen A."/>
            <person name="Lombard V."/>
            <person name="Magnuson J."/>
            <person name="Maillard F."/>
            <person name="Murat C."/>
            <person name="Nolan M."/>
            <person name="Ohm R.A."/>
            <person name="Pangilinan J."/>
            <person name="Pereira M.F."/>
            <person name="Perotto S."/>
            <person name="Peter M."/>
            <person name="Pfister S."/>
            <person name="Riley R."/>
            <person name="Sitrit Y."/>
            <person name="Stielow J.B."/>
            <person name="Szollosi G."/>
            <person name="Zifcakova L."/>
            <person name="Stursova M."/>
            <person name="Spatafora J.W."/>
            <person name="Tedersoo L."/>
            <person name="Vaario L.M."/>
            <person name="Yamada A."/>
            <person name="Yan M."/>
            <person name="Wang P."/>
            <person name="Xu J."/>
            <person name="Bruns T."/>
            <person name="Baldrian P."/>
            <person name="Vilgalys R."/>
            <person name="Dunand C."/>
            <person name="Henrissat B."/>
            <person name="Grigoriev I.V."/>
            <person name="Hibbett D."/>
            <person name="Nagy L.G."/>
            <person name="Martin F.M."/>
        </authorList>
    </citation>
    <scope>NUCLEOTIDE SEQUENCE</scope>
    <source>
        <strain evidence="2">UP504</strain>
    </source>
</reference>